<reference evidence="3" key="1">
    <citation type="journal article" date="2019" name="Int. J. Syst. Evol. Microbiol.">
        <title>The Global Catalogue of Microorganisms (GCM) 10K type strain sequencing project: providing services to taxonomists for standard genome sequencing and annotation.</title>
        <authorList>
            <consortium name="The Broad Institute Genomics Platform"/>
            <consortium name="The Broad Institute Genome Sequencing Center for Infectious Disease"/>
            <person name="Wu L."/>
            <person name="Ma J."/>
        </authorList>
    </citation>
    <scope>NUCLEOTIDE SEQUENCE [LARGE SCALE GENOMIC DNA]</scope>
    <source>
        <strain evidence="3">CGMCC 1.15197</strain>
    </source>
</reference>
<dbReference type="PROSITE" id="PS51462">
    <property type="entry name" value="NUDIX"/>
    <property type="match status" value="1"/>
</dbReference>
<dbReference type="Gene3D" id="3.90.79.10">
    <property type="entry name" value="Nucleoside Triphosphate Pyrophosphohydrolase"/>
    <property type="match status" value="1"/>
</dbReference>
<dbReference type="PANTHER" id="PTHR43736">
    <property type="entry name" value="ADP-RIBOSE PYROPHOSPHATASE"/>
    <property type="match status" value="1"/>
</dbReference>
<evidence type="ECO:0000313" key="3">
    <source>
        <dbReference type="Proteomes" id="UP000632273"/>
    </source>
</evidence>
<evidence type="ECO:0000259" key="1">
    <source>
        <dbReference type="PROSITE" id="PS51462"/>
    </source>
</evidence>
<dbReference type="Gene3D" id="6.10.250.1120">
    <property type="match status" value="1"/>
</dbReference>
<organism evidence="2 3">
    <name type="scientific">Hymenobacter cavernae</name>
    <dbReference type="NCBI Taxonomy" id="2044852"/>
    <lineage>
        <taxon>Bacteria</taxon>
        <taxon>Pseudomonadati</taxon>
        <taxon>Bacteroidota</taxon>
        <taxon>Cytophagia</taxon>
        <taxon>Cytophagales</taxon>
        <taxon>Hymenobacteraceae</taxon>
        <taxon>Hymenobacter</taxon>
    </lineage>
</organism>
<dbReference type="Pfam" id="PF12535">
    <property type="entry name" value="Nudix_N"/>
    <property type="match status" value="1"/>
</dbReference>
<dbReference type="InterPro" id="IPR000086">
    <property type="entry name" value="NUDIX_hydrolase_dom"/>
</dbReference>
<dbReference type="RefSeq" id="WP_188814188.1">
    <property type="nucleotide sequence ID" value="NZ_BMHT01000004.1"/>
</dbReference>
<dbReference type="InterPro" id="IPR059176">
    <property type="entry name" value="UDP-X_N"/>
</dbReference>
<accession>A0ABQ1U8L3</accession>
<proteinExistence type="predicted"/>
<protein>
    <submittedName>
        <fullName evidence="2">ADP-ribose pyrophosphatase</fullName>
    </submittedName>
</protein>
<evidence type="ECO:0000313" key="2">
    <source>
        <dbReference type="EMBL" id="GGF11398.1"/>
    </source>
</evidence>
<feature type="domain" description="Nudix hydrolase" evidence="1">
    <location>
        <begin position="67"/>
        <end position="197"/>
    </location>
</feature>
<keyword evidence="3" id="KW-1185">Reference proteome</keyword>
<sequence length="212" mass="23931">MKNTDWLTIAQRLQALAQAGLTYSQNVYDLERYQELRDISVEILGKLTDEPVEKITNLFANEVGYQTPKVDVRAVLFRGTDEILMVQEKIDGDRWTLPGGWADVGYTPFEVAVKEAEEETGLQTEAVRLLALFDKKKHAAHPPQPWYIYKCFVLCRAVGGSLLESTSETSGVRWVHESEIPNLALSLDRITPDQLATMFAFARQPDLPTLCD</sequence>
<dbReference type="SUPFAM" id="SSF55811">
    <property type="entry name" value="Nudix"/>
    <property type="match status" value="1"/>
</dbReference>
<dbReference type="Pfam" id="PF00293">
    <property type="entry name" value="NUDIX"/>
    <property type="match status" value="1"/>
</dbReference>
<dbReference type="InterPro" id="IPR015797">
    <property type="entry name" value="NUDIX_hydrolase-like_dom_sf"/>
</dbReference>
<dbReference type="EMBL" id="BMHT01000004">
    <property type="protein sequence ID" value="GGF11398.1"/>
    <property type="molecule type" value="Genomic_DNA"/>
</dbReference>
<dbReference type="Proteomes" id="UP000632273">
    <property type="component" value="Unassembled WGS sequence"/>
</dbReference>
<comment type="caution">
    <text evidence="2">The sequence shown here is derived from an EMBL/GenBank/DDBJ whole genome shotgun (WGS) entry which is preliminary data.</text>
</comment>
<dbReference type="PANTHER" id="PTHR43736:SF1">
    <property type="entry name" value="DIHYDRONEOPTERIN TRIPHOSPHATE DIPHOSPHATASE"/>
    <property type="match status" value="1"/>
</dbReference>
<name>A0ABQ1U8L3_9BACT</name>
<gene>
    <name evidence="2" type="ORF">GCM10011383_23270</name>
</gene>